<evidence type="ECO:0000256" key="10">
    <source>
        <dbReference type="ARBA" id="ARBA00033771"/>
    </source>
</evidence>
<evidence type="ECO:0000259" key="15">
    <source>
        <dbReference type="Pfam" id="PF04261"/>
    </source>
</evidence>
<keyword evidence="7 13" id="KW-0560">Oxidoreductase</keyword>
<evidence type="ECO:0000256" key="1">
    <source>
        <dbReference type="ARBA" id="ARBA00004196"/>
    </source>
</evidence>
<dbReference type="InterPro" id="IPR006313">
    <property type="entry name" value="EfeB/EfeN"/>
</dbReference>
<dbReference type="NCBIfam" id="TIGR01413">
    <property type="entry name" value="Dyp_perox_fam"/>
    <property type="match status" value="1"/>
</dbReference>
<comment type="function">
    <text evidence="13">Involved in the recovery of exogenous heme iron. Extracts iron from heme while preserving the protoporphyrin ring intact.</text>
</comment>
<dbReference type="InterPro" id="IPR011008">
    <property type="entry name" value="Dimeric_a/b-barrel"/>
</dbReference>
<comment type="cofactor">
    <cofactor evidence="13">
        <name>heme b</name>
        <dbReference type="ChEBI" id="CHEBI:60344"/>
    </cofactor>
    <text evidence="13">Binds 1 heme b (iron(II)-protoporphyrin IX) group non-covalently per subunit.</text>
</comment>
<feature type="domain" description="Dyp-type peroxidase C-terminal" evidence="16">
    <location>
        <begin position="229"/>
        <end position="412"/>
    </location>
</feature>
<reference evidence="17 18" key="1">
    <citation type="submission" date="2021-01" db="EMBL/GenBank/DDBJ databases">
        <title>Complete genome sequence of Pantoea eucrina OB49, a heavy metal tolerant bacterium with PGPR potential isolated from wheat in Algeria.</title>
        <authorList>
            <person name="Lekired A."/>
            <person name="Ouzari I.H."/>
        </authorList>
    </citation>
    <scope>NUCLEOTIDE SEQUENCE [LARGE SCALE GENOMIC DNA]</scope>
    <source>
        <strain evidence="17 18">OB49</strain>
    </source>
</reference>
<keyword evidence="13" id="KW-0574">Periplasm</keyword>
<dbReference type="Pfam" id="PF04261">
    <property type="entry name" value="Dyp_perox_N"/>
    <property type="match status" value="1"/>
</dbReference>
<evidence type="ECO:0000256" key="13">
    <source>
        <dbReference type="RuleBase" id="RU365017"/>
    </source>
</evidence>
<keyword evidence="9" id="KW-0456">Lyase</keyword>
<name>A0ABS1Z0Q8_9GAMM</name>
<evidence type="ECO:0000256" key="2">
    <source>
        <dbReference type="ARBA" id="ARBA00005365"/>
    </source>
</evidence>
<keyword evidence="6" id="KW-0732">Signal</keyword>
<evidence type="ECO:0000313" key="17">
    <source>
        <dbReference type="EMBL" id="MBM0745847.1"/>
    </source>
</evidence>
<keyword evidence="18" id="KW-1185">Reference proteome</keyword>
<dbReference type="GeneID" id="84691561"/>
<dbReference type="InterPro" id="IPR006311">
    <property type="entry name" value="TAT_signal"/>
</dbReference>
<evidence type="ECO:0000259" key="16">
    <source>
        <dbReference type="Pfam" id="PF20628"/>
    </source>
</evidence>
<comment type="subcellular location">
    <subcellularLocation>
        <location evidence="1">Cell envelope</location>
    </subcellularLocation>
    <subcellularLocation>
        <location evidence="13">Periplasm</location>
    </subcellularLocation>
</comment>
<evidence type="ECO:0000256" key="4">
    <source>
        <dbReference type="ARBA" id="ARBA00022617"/>
    </source>
</evidence>
<dbReference type="SUPFAM" id="SSF54909">
    <property type="entry name" value="Dimeric alpha+beta barrel"/>
    <property type="match status" value="1"/>
</dbReference>
<dbReference type="RefSeq" id="WP_039385025.1">
    <property type="nucleotide sequence ID" value="NZ_CP083448.1"/>
</dbReference>
<comment type="caution">
    <text evidence="17">The sequence shown here is derived from an EMBL/GenBank/DDBJ whole genome shotgun (WGS) entry which is preliminary data.</text>
</comment>
<evidence type="ECO:0000313" key="18">
    <source>
        <dbReference type="Proteomes" id="UP000809137"/>
    </source>
</evidence>
<comment type="similarity">
    <text evidence="2">Belongs to the DyP-type peroxidase family. EfeB subfamily.</text>
</comment>
<evidence type="ECO:0000256" key="3">
    <source>
        <dbReference type="ARBA" id="ARBA00022559"/>
    </source>
</evidence>
<dbReference type="InterPro" id="IPR048327">
    <property type="entry name" value="Dyp_perox_N"/>
</dbReference>
<dbReference type="EMBL" id="JAFCXS010000001">
    <property type="protein sequence ID" value="MBM0745847.1"/>
    <property type="molecule type" value="Genomic_DNA"/>
</dbReference>
<keyword evidence="8 13" id="KW-0408">Iron</keyword>
<keyword evidence="3 13" id="KW-0575">Peroxidase</keyword>
<evidence type="ECO:0000256" key="7">
    <source>
        <dbReference type="ARBA" id="ARBA00023002"/>
    </source>
</evidence>
<dbReference type="PANTHER" id="PTHR30521">
    <property type="entry name" value="DEFERROCHELATASE/PEROXIDASE"/>
    <property type="match status" value="1"/>
</dbReference>
<dbReference type="EC" id="1.11.1.-" evidence="13"/>
<comment type="catalytic activity">
    <reaction evidence="12">
        <text>heme b + 2 H(+) = protoporphyrin IX + Fe(2+)</text>
        <dbReference type="Rhea" id="RHEA:22584"/>
        <dbReference type="ChEBI" id="CHEBI:15378"/>
        <dbReference type="ChEBI" id="CHEBI:29033"/>
        <dbReference type="ChEBI" id="CHEBI:57306"/>
        <dbReference type="ChEBI" id="CHEBI:60344"/>
        <dbReference type="EC" id="4.98.1.1"/>
    </reaction>
    <physiologicalReaction direction="left-to-right" evidence="12">
        <dbReference type="Rhea" id="RHEA:22585"/>
    </physiologicalReaction>
</comment>
<evidence type="ECO:0000256" key="5">
    <source>
        <dbReference type="ARBA" id="ARBA00022723"/>
    </source>
</evidence>
<protein>
    <recommendedName>
        <fullName evidence="10 13">Deferrochelatase</fullName>
        <ecNumber evidence="13">1.11.1.-</ecNumber>
    </recommendedName>
    <alternativeName>
        <fullName evidence="11 13">Peroxidase EfeB</fullName>
    </alternativeName>
</protein>
<dbReference type="Pfam" id="PF20628">
    <property type="entry name" value="Dyp_perox_C"/>
    <property type="match status" value="1"/>
</dbReference>
<keyword evidence="5 13" id="KW-0479">Metal-binding</keyword>
<dbReference type="PROSITE" id="PS51318">
    <property type="entry name" value="TAT"/>
    <property type="match status" value="1"/>
</dbReference>
<evidence type="ECO:0000256" key="9">
    <source>
        <dbReference type="ARBA" id="ARBA00023239"/>
    </source>
</evidence>
<gene>
    <name evidence="17" type="primary">efeB</name>
    <name evidence="17" type="ORF">JJB79_00205</name>
</gene>
<evidence type="ECO:0000256" key="12">
    <source>
        <dbReference type="ARBA" id="ARBA00048856"/>
    </source>
</evidence>
<proteinExistence type="inferred from homology"/>
<feature type="region of interest" description="Disordered" evidence="14">
    <location>
        <begin position="302"/>
        <end position="322"/>
    </location>
</feature>
<evidence type="ECO:0000256" key="8">
    <source>
        <dbReference type="ARBA" id="ARBA00023004"/>
    </source>
</evidence>
<dbReference type="InterPro" id="IPR048328">
    <property type="entry name" value="Dyp_perox_C"/>
</dbReference>
<evidence type="ECO:0000256" key="11">
    <source>
        <dbReference type="ARBA" id="ARBA00033775"/>
    </source>
</evidence>
<organism evidence="17 18">
    <name type="scientific">Pantoea eucrina</name>
    <dbReference type="NCBI Taxonomy" id="472693"/>
    <lineage>
        <taxon>Bacteria</taxon>
        <taxon>Pseudomonadati</taxon>
        <taxon>Pseudomonadota</taxon>
        <taxon>Gammaproteobacteria</taxon>
        <taxon>Enterobacterales</taxon>
        <taxon>Erwiniaceae</taxon>
        <taxon>Pantoea</taxon>
    </lineage>
</organism>
<dbReference type="NCBIfam" id="TIGR01412">
    <property type="entry name" value="tat_substr_1"/>
    <property type="match status" value="1"/>
</dbReference>
<keyword evidence="4 13" id="KW-0349">Heme</keyword>
<dbReference type="PROSITE" id="PS51404">
    <property type="entry name" value="DYP_PEROXIDASE"/>
    <property type="match status" value="1"/>
</dbReference>
<evidence type="ECO:0000256" key="6">
    <source>
        <dbReference type="ARBA" id="ARBA00022729"/>
    </source>
</evidence>
<comment type="subunit">
    <text evidence="13">Homodimer. Part of a ferrous iron transporter composed of EfeU, EfeO and EfeB.</text>
</comment>
<dbReference type="InterPro" id="IPR006314">
    <property type="entry name" value="Dyp_peroxidase"/>
</dbReference>
<accession>A0ABS1Z0Q8</accession>
<evidence type="ECO:0000256" key="14">
    <source>
        <dbReference type="SAM" id="MobiDB-lite"/>
    </source>
</evidence>
<dbReference type="PANTHER" id="PTHR30521:SF4">
    <property type="entry name" value="DEFERROCHELATASE"/>
    <property type="match status" value="1"/>
</dbReference>
<feature type="domain" description="Dyp-type peroxidase N-terminal" evidence="15">
    <location>
        <begin position="64"/>
        <end position="216"/>
    </location>
</feature>
<sequence length="426" mass="46023">MSKQHDAMQPARRRLLQGLGVLGGAAALGGSCPFHADAAAEHFSPGTVAPDARQQVQPFYGAHQAGILTPQQAAMMLVAFDVLADGKAELRRLLRLLTERFAFLTQGGPAPAVKNAQLPPADSGILGATIAPDNLTLTLSVGSSLFDERFGLGAHKPAQLQAMTRFPNDSLDASQCHGDLLIQICANSQDTVIHALRDIIKHAPDLLAVRWRREGFIPEHAARSNGQETPINLLGFKDGTANPDAQNGALMNKMLWVTADQQEPAWTYGGSYQAVRIIRFRVEQWDRTPLGEQQTIFGREKLSGAPLGGHHEHDEPDYASDPDGDVIALDAHIRLANPRTPETADSLILRRGYSYSAGITGAGQLDMGLLFICYQHDLSKGFITVQQRLNGEALEEYVRPTGGGYFFALPGVADATHYLGQSLIEA</sequence>
<dbReference type="PROSITE" id="PS51257">
    <property type="entry name" value="PROKAR_LIPOPROTEIN"/>
    <property type="match status" value="1"/>
</dbReference>
<dbReference type="Proteomes" id="UP000809137">
    <property type="component" value="Unassembled WGS sequence"/>
</dbReference>